<sequence length="77" mass="8281">MMSKVQIKTHSVAREASRVGKGSAAVPSSPVFASRRLLAAVTICDWAIEATNLLQKNLDNPKANLEHCSHPLDLLDG</sequence>
<proteinExistence type="predicted"/>
<name>A0AAN9EYP2_CROPI</name>
<feature type="region of interest" description="Disordered" evidence="1">
    <location>
        <begin position="1"/>
        <end position="27"/>
    </location>
</feature>
<organism evidence="2 3">
    <name type="scientific">Crotalaria pallida</name>
    <name type="common">Smooth rattlebox</name>
    <name type="synonym">Crotalaria striata</name>
    <dbReference type="NCBI Taxonomy" id="3830"/>
    <lineage>
        <taxon>Eukaryota</taxon>
        <taxon>Viridiplantae</taxon>
        <taxon>Streptophyta</taxon>
        <taxon>Embryophyta</taxon>
        <taxon>Tracheophyta</taxon>
        <taxon>Spermatophyta</taxon>
        <taxon>Magnoliopsida</taxon>
        <taxon>eudicotyledons</taxon>
        <taxon>Gunneridae</taxon>
        <taxon>Pentapetalae</taxon>
        <taxon>rosids</taxon>
        <taxon>fabids</taxon>
        <taxon>Fabales</taxon>
        <taxon>Fabaceae</taxon>
        <taxon>Papilionoideae</taxon>
        <taxon>50 kb inversion clade</taxon>
        <taxon>genistoids sensu lato</taxon>
        <taxon>core genistoids</taxon>
        <taxon>Crotalarieae</taxon>
        <taxon>Crotalaria</taxon>
    </lineage>
</organism>
<evidence type="ECO:0000256" key="1">
    <source>
        <dbReference type="SAM" id="MobiDB-lite"/>
    </source>
</evidence>
<dbReference type="Proteomes" id="UP001372338">
    <property type="component" value="Unassembled WGS sequence"/>
</dbReference>
<comment type="caution">
    <text evidence="2">The sequence shown here is derived from an EMBL/GenBank/DDBJ whole genome shotgun (WGS) entry which is preliminary data.</text>
</comment>
<reference evidence="2 3" key="1">
    <citation type="submission" date="2024-01" db="EMBL/GenBank/DDBJ databases">
        <title>The genomes of 5 underutilized Papilionoideae crops provide insights into root nodulation and disease resistanc.</title>
        <authorList>
            <person name="Yuan L."/>
        </authorList>
    </citation>
    <scope>NUCLEOTIDE SEQUENCE [LARGE SCALE GENOMIC DNA]</scope>
    <source>
        <strain evidence="2">ZHUSHIDOU_FW_LH</strain>
        <tissue evidence="2">Leaf</tissue>
    </source>
</reference>
<keyword evidence="3" id="KW-1185">Reference proteome</keyword>
<evidence type="ECO:0000313" key="3">
    <source>
        <dbReference type="Proteomes" id="UP001372338"/>
    </source>
</evidence>
<accession>A0AAN9EYP2</accession>
<dbReference type="AlphaFoldDB" id="A0AAN9EYP2"/>
<protein>
    <submittedName>
        <fullName evidence="2">Uncharacterized protein</fullName>
    </submittedName>
</protein>
<evidence type="ECO:0000313" key="2">
    <source>
        <dbReference type="EMBL" id="KAK7266082.1"/>
    </source>
</evidence>
<gene>
    <name evidence="2" type="ORF">RIF29_18722</name>
</gene>
<dbReference type="EMBL" id="JAYWIO010000004">
    <property type="protein sequence ID" value="KAK7266082.1"/>
    <property type="molecule type" value="Genomic_DNA"/>
</dbReference>